<reference evidence="2 3" key="1">
    <citation type="submission" date="2019-03" db="EMBL/GenBank/DDBJ databases">
        <title>Single cell metagenomics reveals metabolic interactions within the superorganism composed of flagellate Streblomastix strix and complex community of Bacteroidetes bacteria on its surface.</title>
        <authorList>
            <person name="Treitli S.C."/>
            <person name="Kolisko M."/>
            <person name="Husnik F."/>
            <person name="Keeling P."/>
            <person name="Hampl V."/>
        </authorList>
    </citation>
    <scope>NUCLEOTIDE SEQUENCE [LARGE SCALE GENOMIC DNA]</scope>
    <source>
        <strain evidence="2">ST1C</strain>
    </source>
</reference>
<comment type="caution">
    <text evidence="2">The sequence shown here is derived from an EMBL/GenBank/DDBJ whole genome shotgun (WGS) entry which is preliminary data.</text>
</comment>
<evidence type="ECO:0000256" key="1">
    <source>
        <dbReference type="SAM" id="MobiDB-lite"/>
    </source>
</evidence>
<sequence>MENQRLQEVNGIQLSSNLGADQIVEAAECESYNYRIATIGNRTDNLTKKFGKMHVSRFIVRECINCCYLRTTLERLMRKTKAIRRAEVQSKRNQETGKETKRKKIK</sequence>
<dbReference type="AlphaFoldDB" id="A0A5J4THK2"/>
<name>A0A5J4THK2_9EUKA</name>
<evidence type="ECO:0000313" key="2">
    <source>
        <dbReference type="EMBL" id="KAA6357698.1"/>
    </source>
</evidence>
<gene>
    <name evidence="2" type="ORF">EZS28_046775</name>
</gene>
<proteinExistence type="predicted"/>
<organism evidence="2 3">
    <name type="scientific">Streblomastix strix</name>
    <dbReference type="NCBI Taxonomy" id="222440"/>
    <lineage>
        <taxon>Eukaryota</taxon>
        <taxon>Metamonada</taxon>
        <taxon>Preaxostyla</taxon>
        <taxon>Oxymonadida</taxon>
        <taxon>Streblomastigidae</taxon>
        <taxon>Streblomastix</taxon>
    </lineage>
</organism>
<dbReference type="EMBL" id="SNRW01031010">
    <property type="protein sequence ID" value="KAA6357698.1"/>
    <property type="molecule type" value="Genomic_DNA"/>
</dbReference>
<feature type="region of interest" description="Disordered" evidence="1">
    <location>
        <begin position="84"/>
        <end position="106"/>
    </location>
</feature>
<feature type="compositionally biased region" description="Basic and acidic residues" evidence="1">
    <location>
        <begin position="84"/>
        <end position="99"/>
    </location>
</feature>
<protein>
    <submittedName>
        <fullName evidence="2">Uncharacterized protein</fullName>
    </submittedName>
</protein>
<accession>A0A5J4THK2</accession>
<dbReference type="Proteomes" id="UP000324800">
    <property type="component" value="Unassembled WGS sequence"/>
</dbReference>
<evidence type="ECO:0000313" key="3">
    <source>
        <dbReference type="Proteomes" id="UP000324800"/>
    </source>
</evidence>